<gene>
    <name evidence="1" type="ORF">EGH25_11515</name>
</gene>
<dbReference type="Proteomes" id="UP001149411">
    <property type="component" value="Unassembled WGS sequence"/>
</dbReference>
<accession>A0A9Q4C6G8</accession>
<evidence type="ECO:0000313" key="2">
    <source>
        <dbReference type="Proteomes" id="UP001149411"/>
    </source>
</evidence>
<organism evidence="1 2">
    <name type="scientific">Halorutilus salinus</name>
    <dbReference type="NCBI Taxonomy" id="2487751"/>
    <lineage>
        <taxon>Archaea</taxon>
        <taxon>Methanobacteriati</taxon>
        <taxon>Methanobacteriota</taxon>
        <taxon>Stenosarchaea group</taxon>
        <taxon>Halobacteria</taxon>
        <taxon>Halorutilales</taxon>
        <taxon>Halorutilaceae</taxon>
        <taxon>Halorutilus</taxon>
    </lineage>
</organism>
<proteinExistence type="predicted"/>
<dbReference type="AlphaFoldDB" id="A0A9Q4C6G8"/>
<evidence type="ECO:0000313" key="1">
    <source>
        <dbReference type="EMBL" id="MCX2819977.1"/>
    </source>
</evidence>
<protein>
    <submittedName>
        <fullName evidence="1">Uncharacterized protein</fullName>
    </submittedName>
</protein>
<name>A0A9Q4C6G8_9EURY</name>
<keyword evidence="2" id="KW-1185">Reference proteome</keyword>
<sequence>MHKIRLNADDVLTGAGSYREKVSIDCPVCGGTTGFETDAEIAECDDCGEEFGVEKPFN</sequence>
<dbReference type="EMBL" id="RKLV01000015">
    <property type="protein sequence ID" value="MCX2819977.1"/>
    <property type="molecule type" value="Genomic_DNA"/>
</dbReference>
<comment type="caution">
    <text evidence="1">The sequence shown here is derived from an EMBL/GenBank/DDBJ whole genome shotgun (WGS) entry which is preliminary data.</text>
</comment>
<dbReference type="RefSeq" id="WP_266088730.1">
    <property type="nucleotide sequence ID" value="NZ_RKLV01000015.1"/>
</dbReference>
<reference evidence="1" key="1">
    <citation type="submission" date="2022-09" db="EMBL/GenBank/DDBJ databases">
        <title>Haloadaptaus new haloarchaeum isolated from saline soil.</title>
        <authorList>
            <person name="Duran-Viseras A."/>
            <person name="Sanchez-Porro C."/>
            <person name="Ventosa A."/>
        </authorList>
    </citation>
    <scope>NUCLEOTIDE SEQUENCE</scope>
    <source>
        <strain evidence="1">F3-133</strain>
    </source>
</reference>